<gene>
    <name evidence="6" type="primary">LOC107274508</name>
</gene>
<organism evidence="5 6">
    <name type="scientific">Cephus cinctus</name>
    <name type="common">Wheat stem sawfly</name>
    <dbReference type="NCBI Taxonomy" id="211228"/>
    <lineage>
        <taxon>Eukaryota</taxon>
        <taxon>Metazoa</taxon>
        <taxon>Ecdysozoa</taxon>
        <taxon>Arthropoda</taxon>
        <taxon>Hexapoda</taxon>
        <taxon>Insecta</taxon>
        <taxon>Pterygota</taxon>
        <taxon>Neoptera</taxon>
        <taxon>Endopterygota</taxon>
        <taxon>Hymenoptera</taxon>
        <taxon>Cephoidea</taxon>
        <taxon>Cephidae</taxon>
        <taxon>Cephus</taxon>
    </lineage>
</organism>
<evidence type="ECO:0000256" key="1">
    <source>
        <dbReference type="ARBA" id="ARBA00022771"/>
    </source>
</evidence>
<dbReference type="Proteomes" id="UP000694920">
    <property type="component" value="Unplaced"/>
</dbReference>
<dbReference type="InterPro" id="IPR001841">
    <property type="entry name" value="Znf_RING"/>
</dbReference>
<dbReference type="KEGG" id="ccin:107274508"/>
<keyword evidence="1 3" id="KW-0863">Zinc-finger</keyword>
<reference evidence="6" key="1">
    <citation type="submission" date="2025-08" db="UniProtKB">
        <authorList>
            <consortium name="RefSeq"/>
        </authorList>
    </citation>
    <scope>IDENTIFICATION</scope>
</reference>
<evidence type="ECO:0000259" key="4">
    <source>
        <dbReference type="PROSITE" id="PS50089"/>
    </source>
</evidence>
<dbReference type="SUPFAM" id="SSF57850">
    <property type="entry name" value="RING/U-box"/>
    <property type="match status" value="1"/>
</dbReference>
<dbReference type="GeneID" id="107274508"/>
<evidence type="ECO:0000256" key="2">
    <source>
        <dbReference type="ARBA" id="ARBA00022833"/>
    </source>
</evidence>
<sequence length="335" mass="36913">MPKPSCALCFTNVEKAGDGIASKAPCKHNFHVGCVIMRLAVDSAVEATAAVRQCCPIYPPKDDKLSVLRSINESLSKLDVTMAKVDTLVADVGKLNTKMDALTENNSKFKAEFLTIKQTVNAVKKDLGTAVENIKAQGSRLEIVEERLSNKSVGLSKTDKAILLRVACQSMAIQLVIMGVSEFTGDGNEDLNEFVPKLTCALDVDLSPADVVRVERMGRLRKRTSSSMVNDHVTSRAIVLELATKVKCDQFIVAKKHHPNLKSSNIDSGYLDSKIYINRRQPIELQKLRNQVLKKCPSLNPRAVWIADAAVYIRKDMDAKPYRVLSISDLSELTL</sequence>
<evidence type="ECO:0000313" key="6">
    <source>
        <dbReference type="RefSeq" id="XP_024947523.1"/>
    </source>
</evidence>
<keyword evidence="2" id="KW-0862">Zinc</keyword>
<dbReference type="GO" id="GO:0008270">
    <property type="term" value="F:zinc ion binding"/>
    <property type="evidence" value="ECO:0007669"/>
    <property type="project" value="UniProtKB-KW"/>
</dbReference>
<evidence type="ECO:0000313" key="5">
    <source>
        <dbReference type="Proteomes" id="UP000694920"/>
    </source>
</evidence>
<feature type="domain" description="RING-type" evidence="4">
    <location>
        <begin position="6"/>
        <end position="57"/>
    </location>
</feature>
<dbReference type="RefSeq" id="XP_024947523.1">
    <property type="nucleotide sequence ID" value="XM_025091755.1"/>
</dbReference>
<accession>A0AAJ7W7M5</accession>
<dbReference type="PROSITE" id="PS50089">
    <property type="entry name" value="ZF_RING_2"/>
    <property type="match status" value="1"/>
</dbReference>
<protein>
    <submittedName>
        <fullName evidence="6">Uncharacterized protein LOC107274508</fullName>
    </submittedName>
</protein>
<dbReference type="AlphaFoldDB" id="A0AAJ7W7M5"/>
<keyword evidence="5" id="KW-1185">Reference proteome</keyword>
<evidence type="ECO:0000256" key="3">
    <source>
        <dbReference type="PROSITE-ProRule" id="PRU00175"/>
    </source>
</evidence>
<proteinExistence type="predicted"/>
<keyword evidence="1 3" id="KW-0479">Metal-binding</keyword>
<name>A0AAJ7W7M5_CEPCN</name>